<keyword evidence="3" id="KW-1185">Reference proteome</keyword>
<protein>
    <submittedName>
        <fullName evidence="2">Uncharacterized protein</fullName>
    </submittedName>
</protein>
<gene>
    <name evidence="2" type="ORF">PG993_013356</name>
</gene>
<name>A0ABR1RXE7_9PEZI</name>
<feature type="compositionally biased region" description="Basic and acidic residues" evidence="1">
    <location>
        <begin position="62"/>
        <end position="73"/>
    </location>
</feature>
<dbReference type="EMBL" id="JAQQWK010000012">
    <property type="protein sequence ID" value="KAK8022589.1"/>
    <property type="molecule type" value="Genomic_DNA"/>
</dbReference>
<dbReference type="Proteomes" id="UP001444661">
    <property type="component" value="Unassembled WGS sequence"/>
</dbReference>
<comment type="caution">
    <text evidence="2">The sequence shown here is derived from an EMBL/GenBank/DDBJ whole genome shotgun (WGS) entry which is preliminary data.</text>
</comment>
<feature type="region of interest" description="Disordered" evidence="1">
    <location>
        <begin position="240"/>
        <end position="292"/>
    </location>
</feature>
<accession>A0ABR1RXE7</accession>
<evidence type="ECO:0000256" key="1">
    <source>
        <dbReference type="SAM" id="MobiDB-lite"/>
    </source>
</evidence>
<sequence>MYSGVPVPFQTIVTSTHPCSSLHTTNIYDTNPSYIPPSRYYGPRRQRGAVLPPPSRGLVALRDAEQRKREQQKRAQQQRPKYDMNPWASSRRPLKLLRDSDYFSRDGDCLSPPADTPESTQARREALEDFWDRMDTRAPRTRSSISVVEDYNTIGTRKKASRSLRRRMRDWRARMRSKKTKPDVNEPKPATPSQAVALRPSSAQPLLTPPSLAARWSPAYNLRSPSPFGDSWFIPRRPLSVKFDTGSNNRRPRAVTFDTGNNNDGKKNSDGKKNTKVDKGKQPEDREGSTQE</sequence>
<proteinExistence type="predicted"/>
<reference evidence="2 3" key="1">
    <citation type="submission" date="2023-01" db="EMBL/GenBank/DDBJ databases">
        <title>Analysis of 21 Apiospora genomes using comparative genomics revels a genus with tremendous synthesis potential of carbohydrate active enzymes and secondary metabolites.</title>
        <authorList>
            <person name="Sorensen T."/>
        </authorList>
    </citation>
    <scope>NUCLEOTIDE SEQUENCE [LARGE SCALE GENOMIC DNA]</scope>
    <source>
        <strain evidence="2 3">CBS 33761</strain>
    </source>
</reference>
<feature type="compositionally biased region" description="Basic and acidic residues" evidence="1">
    <location>
        <begin position="264"/>
        <end position="292"/>
    </location>
</feature>
<feature type="compositionally biased region" description="Basic residues" evidence="1">
    <location>
        <begin position="158"/>
        <end position="179"/>
    </location>
</feature>
<feature type="region of interest" description="Disordered" evidence="1">
    <location>
        <begin position="26"/>
        <end position="90"/>
    </location>
</feature>
<evidence type="ECO:0000313" key="2">
    <source>
        <dbReference type="EMBL" id="KAK8022589.1"/>
    </source>
</evidence>
<organism evidence="2 3">
    <name type="scientific">Apiospora rasikravindrae</name>
    <dbReference type="NCBI Taxonomy" id="990691"/>
    <lineage>
        <taxon>Eukaryota</taxon>
        <taxon>Fungi</taxon>
        <taxon>Dikarya</taxon>
        <taxon>Ascomycota</taxon>
        <taxon>Pezizomycotina</taxon>
        <taxon>Sordariomycetes</taxon>
        <taxon>Xylariomycetidae</taxon>
        <taxon>Amphisphaeriales</taxon>
        <taxon>Apiosporaceae</taxon>
        <taxon>Apiospora</taxon>
    </lineage>
</organism>
<feature type="region of interest" description="Disordered" evidence="1">
    <location>
        <begin position="158"/>
        <end position="206"/>
    </location>
</feature>
<evidence type="ECO:0000313" key="3">
    <source>
        <dbReference type="Proteomes" id="UP001444661"/>
    </source>
</evidence>